<comment type="caution">
    <text evidence="1">The sequence shown here is derived from an EMBL/GenBank/DDBJ whole genome shotgun (WGS) entry which is preliminary data.</text>
</comment>
<protein>
    <submittedName>
        <fullName evidence="1">Uncharacterized protein</fullName>
    </submittedName>
</protein>
<reference evidence="1" key="1">
    <citation type="journal article" date="2020" name="mSystems">
        <title>Genome- and Community-Level Interaction Insights into Carbon Utilization and Element Cycling Functions of Hydrothermarchaeota in Hydrothermal Sediment.</title>
        <authorList>
            <person name="Zhou Z."/>
            <person name="Liu Y."/>
            <person name="Xu W."/>
            <person name="Pan J."/>
            <person name="Luo Z.H."/>
            <person name="Li M."/>
        </authorList>
    </citation>
    <scope>NUCLEOTIDE SEQUENCE [LARGE SCALE GENOMIC DNA]</scope>
    <source>
        <strain evidence="1">SpSt-783</strain>
    </source>
</reference>
<evidence type="ECO:0000313" key="1">
    <source>
        <dbReference type="EMBL" id="HHS62420.1"/>
    </source>
</evidence>
<organism evidence="1">
    <name type="scientific">candidate division WOR-3 bacterium</name>
    <dbReference type="NCBI Taxonomy" id="2052148"/>
    <lineage>
        <taxon>Bacteria</taxon>
        <taxon>Bacteria division WOR-3</taxon>
    </lineage>
</organism>
<dbReference type="AlphaFoldDB" id="A0A7C6EG73"/>
<dbReference type="EMBL" id="DTHJ01000050">
    <property type="protein sequence ID" value="HHS62420.1"/>
    <property type="molecule type" value="Genomic_DNA"/>
</dbReference>
<sequence>MMKELIEGFRSLIKQSGRVNKLLNTYERLKEKSVENVYLLEKKLNEILKEVNSLPDFALKNSLITWLNNEKSELDKIKDEFRFSLGEKIKELFQKENWIIKGQYPLLRLGLYTLSLNFEFGEATLYFGPEIEKIKSKIPLEPETIYQVIKKFDDSLKKIKFDPKEFYLDLQKAYKKRIILSNKPYGEKVYLVDVLDEYVILKQPSQFFADPKKENFREIPRIHLCYLLFLFKKSEYAQKGIHFYIATFDATTDKIHAIWIPDNEEGEGTYYSYISFAE</sequence>
<accession>A0A7C6EG73</accession>
<gene>
    <name evidence="1" type="ORF">ENV70_02220</name>
</gene>
<proteinExistence type="predicted"/>
<name>A0A7C6EG73_UNCW3</name>